<dbReference type="PANTHER" id="PTHR43297:SF7">
    <property type="entry name" value="D,D-DIPEPTIDE TRANSPORT ATP-BINDING PROTEIN DDPD-RELATED"/>
    <property type="match status" value="1"/>
</dbReference>
<dbReference type="EMBL" id="DAAVVF010000046">
    <property type="protein sequence ID" value="HAF6797434.1"/>
    <property type="molecule type" value="Genomic_DNA"/>
</dbReference>
<evidence type="ECO:0000256" key="2">
    <source>
        <dbReference type="ARBA" id="ARBA00005417"/>
    </source>
</evidence>
<feature type="domain" description="ABC transporter" evidence="6">
    <location>
        <begin position="37"/>
        <end position="117"/>
    </location>
</feature>
<evidence type="ECO:0000313" key="7">
    <source>
        <dbReference type="EMBL" id="HAF6797434.1"/>
    </source>
</evidence>
<sequence length="120" mass="12830">MSLSETATQAPQPANVLLEVNDLRVTFATPDGDVTAVNDLNFTLRAGETLGIVGESGSGKSQTAFALMGLLATNGRIGGSATFNGREILNLPERELNTLRAEQISMIFQDPMTSLNPYMR</sequence>
<keyword evidence="3" id="KW-0813">Transport</keyword>
<reference evidence="7" key="2">
    <citation type="submission" date="2020-02" db="EMBL/GenBank/DDBJ databases">
        <authorList>
            <consortium name="NCBI Pathogen Detection Project"/>
        </authorList>
    </citation>
    <scope>NUCLEOTIDE SEQUENCE</scope>
    <source>
        <strain evidence="7">99 0915</strain>
    </source>
</reference>
<keyword evidence="5" id="KW-0472">Membrane</keyword>
<dbReference type="GO" id="GO:0016887">
    <property type="term" value="F:ATP hydrolysis activity"/>
    <property type="evidence" value="ECO:0007669"/>
    <property type="project" value="InterPro"/>
</dbReference>
<proteinExistence type="inferred from homology"/>
<evidence type="ECO:0000256" key="1">
    <source>
        <dbReference type="ARBA" id="ARBA00004370"/>
    </source>
</evidence>
<accession>A0A751G9J4</accession>
<dbReference type="GO" id="GO:0005524">
    <property type="term" value="F:ATP binding"/>
    <property type="evidence" value="ECO:0007669"/>
    <property type="project" value="UniProtKB-KW"/>
</dbReference>
<evidence type="ECO:0000256" key="3">
    <source>
        <dbReference type="ARBA" id="ARBA00022448"/>
    </source>
</evidence>
<evidence type="ECO:0000256" key="4">
    <source>
        <dbReference type="ARBA" id="ARBA00022475"/>
    </source>
</evidence>
<dbReference type="SUPFAM" id="SSF52540">
    <property type="entry name" value="P-loop containing nucleoside triphosphate hydrolases"/>
    <property type="match status" value="1"/>
</dbReference>
<dbReference type="InterPro" id="IPR027417">
    <property type="entry name" value="P-loop_NTPase"/>
</dbReference>
<evidence type="ECO:0000259" key="6">
    <source>
        <dbReference type="Pfam" id="PF00005"/>
    </source>
</evidence>
<dbReference type="InterPro" id="IPR050388">
    <property type="entry name" value="ABC_Ni/Peptide_Import"/>
</dbReference>
<feature type="non-terminal residue" evidence="7">
    <location>
        <position position="120"/>
    </location>
</feature>
<evidence type="ECO:0000256" key="5">
    <source>
        <dbReference type="ARBA" id="ARBA00023136"/>
    </source>
</evidence>
<dbReference type="Pfam" id="PF00005">
    <property type="entry name" value="ABC_tran"/>
    <property type="match status" value="1"/>
</dbReference>
<dbReference type="InterPro" id="IPR003439">
    <property type="entry name" value="ABC_transporter-like_ATP-bd"/>
</dbReference>
<keyword evidence="4" id="KW-1003">Cell membrane</keyword>
<protein>
    <submittedName>
        <fullName evidence="7">ATP-binding cassette domain-containing protein</fullName>
    </submittedName>
</protein>
<comment type="subcellular location">
    <subcellularLocation>
        <location evidence="1">Membrane</location>
    </subcellularLocation>
</comment>
<dbReference type="PANTHER" id="PTHR43297">
    <property type="entry name" value="OLIGOPEPTIDE TRANSPORT ATP-BINDING PROTEIN APPD"/>
    <property type="match status" value="1"/>
</dbReference>
<dbReference type="Gene3D" id="3.40.50.300">
    <property type="entry name" value="P-loop containing nucleotide triphosphate hydrolases"/>
    <property type="match status" value="1"/>
</dbReference>
<dbReference type="AlphaFoldDB" id="A0A751G9J4"/>
<comment type="caution">
    <text evidence="7">The sequence shown here is derived from an EMBL/GenBank/DDBJ whole genome shotgun (WGS) entry which is preliminary data.</text>
</comment>
<comment type="similarity">
    <text evidence="2">Belongs to the ABC transporter superfamily.</text>
</comment>
<dbReference type="GO" id="GO:0016020">
    <property type="term" value="C:membrane"/>
    <property type="evidence" value="ECO:0007669"/>
    <property type="project" value="UniProtKB-SubCell"/>
</dbReference>
<keyword evidence="7" id="KW-0067">ATP-binding</keyword>
<reference evidence="7" key="1">
    <citation type="journal article" date="2018" name="Genome Biol.">
        <title>SKESA: strategic k-mer extension for scrupulous assemblies.</title>
        <authorList>
            <person name="Souvorov A."/>
            <person name="Agarwala R."/>
            <person name="Lipman D.J."/>
        </authorList>
    </citation>
    <scope>NUCLEOTIDE SEQUENCE</scope>
    <source>
        <strain evidence="7">99 0915</strain>
    </source>
</reference>
<organism evidence="7">
    <name type="scientific">Salmonella typhi</name>
    <dbReference type="NCBI Taxonomy" id="90370"/>
    <lineage>
        <taxon>Bacteria</taxon>
        <taxon>Pseudomonadati</taxon>
        <taxon>Pseudomonadota</taxon>
        <taxon>Gammaproteobacteria</taxon>
        <taxon>Enterobacterales</taxon>
        <taxon>Enterobacteriaceae</taxon>
        <taxon>Salmonella</taxon>
    </lineage>
</organism>
<gene>
    <name evidence="7" type="ORF">G7132_004551</name>
</gene>
<name>A0A751G9J4_SALTI</name>
<keyword evidence="7" id="KW-0547">Nucleotide-binding</keyword>